<reference evidence="1" key="1">
    <citation type="submission" date="2013-12" db="EMBL/GenBank/DDBJ databases">
        <title>The Genome Sequence of Aphanomyces invadans NJM9701.</title>
        <authorList>
            <consortium name="The Broad Institute Genomics Platform"/>
            <person name="Russ C."/>
            <person name="Tyler B."/>
            <person name="van West P."/>
            <person name="Dieguez-Uribeondo J."/>
            <person name="Young S.K."/>
            <person name="Zeng Q."/>
            <person name="Gargeya S."/>
            <person name="Fitzgerald M."/>
            <person name="Abouelleil A."/>
            <person name="Alvarado L."/>
            <person name="Chapman S.B."/>
            <person name="Gainer-Dewar J."/>
            <person name="Goldberg J."/>
            <person name="Griggs A."/>
            <person name="Gujja S."/>
            <person name="Hansen M."/>
            <person name="Howarth C."/>
            <person name="Imamovic A."/>
            <person name="Ireland A."/>
            <person name="Larimer J."/>
            <person name="McCowan C."/>
            <person name="Murphy C."/>
            <person name="Pearson M."/>
            <person name="Poon T.W."/>
            <person name="Priest M."/>
            <person name="Roberts A."/>
            <person name="Saif S."/>
            <person name="Shea T."/>
            <person name="Sykes S."/>
            <person name="Wortman J."/>
            <person name="Nusbaum C."/>
            <person name="Birren B."/>
        </authorList>
    </citation>
    <scope>NUCLEOTIDE SEQUENCE [LARGE SCALE GENOMIC DNA]</scope>
    <source>
        <strain evidence="1">NJM9701</strain>
    </source>
</reference>
<protein>
    <submittedName>
        <fullName evidence="1">Uncharacterized protein</fullName>
    </submittedName>
</protein>
<dbReference type="AlphaFoldDB" id="A0A024UAS4"/>
<dbReference type="VEuPathDB" id="FungiDB:H310_04951"/>
<name>A0A024UAS4_9STRA</name>
<dbReference type="RefSeq" id="XP_008867735.1">
    <property type="nucleotide sequence ID" value="XM_008869513.1"/>
</dbReference>
<organism evidence="1">
    <name type="scientific">Aphanomyces invadans</name>
    <dbReference type="NCBI Taxonomy" id="157072"/>
    <lineage>
        <taxon>Eukaryota</taxon>
        <taxon>Sar</taxon>
        <taxon>Stramenopiles</taxon>
        <taxon>Oomycota</taxon>
        <taxon>Saprolegniomycetes</taxon>
        <taxon>Saprolegniales</taxon>
        <taxon>Verrucalvaceae</taxon>
        <taxon>Aphanomyces</taxon>
    </lineage>
</organism>
<sequence>MKRLRVMTQLVPTPRDDESADTQEISVVDFADILLRICNEQFGELGRLGQRVDRFVVEHLCFLQQAKSALREEAQSAAMKSVLSEFKEQLAGIFKRYAVKPKSKEKGVLHFKLRDWMAFVKDFKLLSPRFTYEAAHDLFRNVQEGASHEDDMEMVYAEFCEAVVALAGFQIPDPFMDWPVKASTFIHRYLNHDVSKE</sequence>
<accession>A0A024UAS4</accession>
<dbReference type="GeneID" id="20082001"/>
<proteinExistence type="predicted"/>
<gene>
    <name evidence="1" type="ORF">H310_04951</name>
</gene>
<evidence type="ECO:0000313" key="1">
    <source>
        <dbReference type="EMBL" id="ETW03506.1"/>
    </source>
</evidence>
<dbReference type="EMBL" id="KI913959">
    <property type="protein sequence ID" value="ETW03506.1"/>
    <property type="molecule type" value="Genomic_DNA"/>
</dbReference>
<dbReference type="OrthoDB" id="72428at2759"/>